<accession>A0A328T580</accession>
<sequence>MARFSWHVPEKRFRIFAVRRGRREDPSGRHKILKKRQQISVSDENGVIDWWE</sequence>
<name>A0A328T580_9GAMM</name>
<evidence type="ECO:0000313" key="2">
    <source>
        <dbReference type="Proteomes" id="UP000244334"/>
    </source>
</evidence>
<proteinExistence type="predicted"/>
<evidence type="ECO:0000313" key="1">
    <source>
        <dbReference type="EMBL" id="RAP64214.1"/>
    </source>
</evidence>
<organism evidence="1 2">
    <name type="scientific">Candidatus Erwinia dacicola</name>
    <dbReference type="NCBI Taxonomy" id="252393"/>
    <lineage>
        <taxon>Bacteria</taxon>
        <taxon>Pseudomonadati</taxon>
        <taxon>Pseudomonadota</taxon>
        <taxon>Gammaproteobacteria</taxon>
        <taxon>Enterobacterales</taxon>
        <taxon>Erwiniaceae</taxon>
        <taxon>Erwinia</taxon>
    </lineage>
</organism>
<dbReference type="AlphaFoldDB" id="A0A328T580"/>
<dbReference type="EMBL" id="LJAM02001017">
    <property type="protein sequence ID" value="RAP64214.1"/>
    <property type="molecule type" value="Genomic_DNA"/>
</dbReference>
<gene>
    <name evidence="1" type="ORF">ACZ87_04072</name>
</gene>
<comment type="caution">
    <text evidence="1">The sequence shown here is derived from an EMBL/GenBank/DDBJ whole genome shotgun (WGS) entry which is preliminary data.</text>
</comment>
<reference evidence="1" key="1">
    <citation type="submission" date="2018-04" db="EMBL/GenBank/DDBJ databases">
        <title>Genomes of the Obligate Erwinia dacicola and Facultative Enterobacter sp. OLF Endosymbionts of the Olive Fruit fly, Bactrocera oleae.</title>
        <authorList>
            <person name="Estes A.M."/>
            <person name="Hearn D.J."/>
            <person name="Agarwal S."/>
            <person name="Pierson E.A."/>
            <person name="Dunning-Hotopp J.C."/>
        </authorList>
    </citation>
    <scope>NUCLEOTIDE SEQUENCE [LARGE SCALE GENOMIC DNA]</scope>
    <source>
        <strain evidence="1">Oroville</strain>
    </source>
</reference>
<dbReference type="Proteomes" id="UP000244334">
    <property type="component" value="Unassembled WGS sequence"/>
</dbReference>
<keyword evidence="2" id="KW-1185">Reference proteome</keyword>
<protein>
    <submittedName>
        <fullName evidence="1">Uncharacterized protein</fullName>
    </submittedName>
</protein>